<dbReference type="GO" id="GO:0032259">
    <property type="term" value="P:methylation"/>
    <property type="evidence" value="ECO:0007669"/>
    <property type="project" value="UniProtKB-KW"/>
</dbReference>
<dbReference type="PANTHER" id="PTHR36973">
    <property type="entry name" value="SLL1456 PROTEIN-RELATED"/>
    <property type="match status" value="1"/>
</dbReference>
<accession>A0ABS4AMD9</accession>
<dbReference type="InterPro" id="IPR053188">
    <property type="entry name" value="FkbM_Methyltransferase"/>
</dbReference>
<name>A0ABS4AMD9_9PROT</name>
<dbReference type="InterPro" id="IPR029063">
    <property type="entry name" value="SAM-dependent_MTases_sf"/>
</dbReference>
<keyword evidence="2" id="KW-0489">Methyltransferase</keyword>
<dbReference type="Pfam" id="PF05050">
    <property type="entry name" value="Methyltransf_21"/>
    <property type="match status" value="1"/>
</dbReference>
<protein>
    <submittedName>
        <fullName evidence="2">FkbM family methyltransferase</fullName>
    </submittedName>
</protein>
<dbReference type="NCBIfam" id="TIGR01444">
    <property type="entry name" value="fkbM_fam"/>
    <property type="match status" value="1"/>
</dbReference>
<dbReference type="InterPro" id="IPR006342">
    <property type="entry name" value="FkbM_mtfrase"/>
</dbReference>
<sequence length="270" mass="29251">MGVGRRLLGALRRHGQRRWPLSGAMAAAARAYLDGYENNDFDMARNGEVALLRRLAPLRPRMVFDVGANRGEWSRAALDAFPDARVHAFEIAPPTAAVLAASLGAHPRCAVMAYGLGEADRGIALEFRPGLDVLTTRLVDAGIHAAPAERMEGRIRRGDAHCADHGIDAIDLLKIDVEGGEPEVLDGFGAMLAEGRIGVIQFEYGMANITSRVLLRDFHARLGAAGYELGKLYPHGVAFAPWRPEAEDFRGPNHVAVHRTRPGWRAALAA</sequence>
<evidence type="ECO:0000313" key="2">
    <source>
        <dbReference type="EMBL" id="MBP0462519.1"/>
    </source>
</evidence>
<organism evidence="2 3">
    <name type="scientific">Roseomonas nitratireducens</name>
    <dbReference type="NCBI Taxonomy" id="2820810"/>
    <lineage>
        <taxon>Bacteria</taxon>
        <taxon>Pseudomonadati</taxon>
        <taxon>Pseudomonadota</taxon>
        <taxon>Alphaproteobacteria</taxon>
        <taxon>Acetobacterales</taxon>
        <taxon>Roseomonadaceae</taxon>
        <taxon>Roseomonas</taxon>
    </lineage>
</organism>
<reference evidence="2 3" key="1">
    <citation type="submission" date="2021-03" db="EMBL/GenBank/DDBJ databases">
        <authorList>
            <person name="So Y."/>
        </authorList>
    </citation>
    <scope>NUCLEOTIDE SEQUENCE [LARGE SCALE GENOMIC DNA]</scope>
    <source>
        <strain evidence="2 3">PWR1</strain>
    </source>
</reference>
<evidence type="ECO:0000313" key="3">
    <source>
        <dbReference type="Proteomes" id="UP000680815"/>
    </source>
</evidence>
<dbReference type="SUPFAM" id="SSF53335">
    <property type="entry name" value="S-adenosyl-L-methionine-dependent methyltransferases"/>
    <property type="match status" value="1"/>
</dbReference>
<dbReference type="EMBL" id="JAGIYZ010000001">
    <property type="protein sequence ID" value="MBP0462519.1"/>
    <property type="molecule type" value="Genomic_DNA"/>
</dbReference>
<evidence type="ECO:0000259" key="1">
    <source>
        <dbReference type="Pfam" id="PF05050"/>
    </source>
</evidence>
<feature type="domain" description="Methyltransferase FkbM" evidence="1">
    <location>
        <begin position="65"/>
        <end position="227"/>
    </location>
</feature>
<keyword evidence="2" id="KW-0808">Transferase</keyword>
<keyword evidence="3" id="KW-1185">Reference proteome</keyword>
<comment type="caution">
    <text evidence="2">The sequence shown here is derived from an EMBL/GenBank/DDBJ whole genome shotgun (WGS) entry which is preliminary data.</text>
</comment>
<gene>
    <name evidence="2" type="ORF">J5Y09_01225</name>
</gene>
<dbReference type="GO" id="GO:0008168">
    <property type="term" value="F:methyltransferase activity"/>
    <property type="evidence" value="ECO:0007669"/>
    <property type="project" value="UniProtKB-KW"/>
</dbReference>
<proteinExistence type="predicted"/>
<dbReference type="Gene3D" id="3.40.50.150">
    <property type="entry name" value="Vaccinia Virus protein VP39"/>
    <property type="match status" value="1"/>
</dbReference>
<dbReference type="PANTHER" id="PTHR36973:SF4">
    <property type="entry name" value="NODULATION PROTEIN"/>
    <property type="match status" value="1"/>
</dbReference>
<dbReference type="Proteomes" id="UP000680815">
    <property type="component" value="Unassembled WGS sequence"/>
</dbReference>
<dbReference type="RefSeq" id="WP_209349887.1">
    <property type="nucleotide sequence ID" value="NZ_JAGIYZ010000001.1"/>
</dbReference>